<dbReference type="Gene3D" id="3.30.1490.300">
    <property type="match status" value="1"/>
</dbReference>
<gene>
    <name evidence="1" type="ORF">DL346_22155</name>
</gene>
<dbReference type="PANTHER" id="PTHR32432">
    <property type="entry name" value="CELL DIVISION PROTEIN FTSA-RELATED"/>
    <property type="match status" value="1"/>
</dbReference>
<name>A0A328U1I4_9BACL</name>
<dbReference type="Pfam" id="PF11104">
    <property type="entry name" value="PilM_2"/>
    <property type="match status" value="1"/>
</dbReference>
<protein>
    <recommendedName>
        <fullName evidence="3">Pilus assembly protein PilM</fullName>
    </recommendedName>
</protein>
<proteinExistence type="predicted"/>
<dbReference type="InterPro" id="IPR050696">
    <property type="entry name" value="FtsA/MreB"/>
</dbReference>
<sequence length="330" mass="38124">MGFQWGLKKKDIANLVIKDHVIRFLEGRDVDAIKIFDECYLPEGLIADGKIMDIHKLQQLLQPRVKQWGIKHREIRLTLPDSAVVVRNVQLPGEVEDRELKSHIYMELGTSIHIPIEQPVFDLITLARDDKKRDIMLYAAPEPLVNDYTKLFKALKLEPVSAEVSPLAVYRLFHRLDTVEAADRVLLVQFDIQYVTASIFKDNKLVFMRQMKMNVPLREWKKEKDHFGNEFLIWTGDADYLIAEINNMIVEIERVMSYYRYTFSQGRDQITKMLLTGDHYELAGIQERIQANTEVPVQSLHQHGLKTAKGMALPVRHYASLGLAMKGVQA</sequence>
<accession>A0A328U1I4</accession>
<dbReference type="RefSeq" id="WP_112884532.1">
    <property type="nucleotide sequence ID" value="NZ_QLUW01000004.1"/>
</dbReference>
<dbReference type="InterPro" id="IPR005883">
    <property type="entry name" value="PilM"/>
</dbReference>
<evidence type="ECO:0000313" key="2">
    <source>
        <dbReference type="Proteomes" id="UP000249260"/>
    </source>
</evidence>
<dbReference type="EMBL" id="QLUW01000004">
    <property type="protein sequence ID" value="RAP74745.1"/>
    <property type="molecule type" value="Genomic_DNA"/>
</dbReference>
<dbReference type="PANTHER" id="PTHR32432:SF3">
    <property type="entry name" value="ETHANOLAMINE UTILIZATION PROTEIN EUTJ"/>
    <property type="match status" value="1"/>
</dbReference>
<organism evidence="1 2">
    <name type="scientific">Paenibacillus montanisoli</name>
    <dbReference type="NCBI Taxonomy" id="2081970"/>
    <lineage>
        <taxon>Bacteria</taxon>
        <taxon>Bacillati</taxon>
        <taxon>Bacillota</taxon>
        <taxon>Bacilli</taxon>
        <taxon>Bacillales</taxon>
        <taxon>Paenibacillaceae</taxon>
        <taxon>Paenibacillus</taxon>
    </lineage>
</organism>
<dbReference type="OrthoDB" id="2690797at2"/>
<dbReference type="Gene3D" id="3.30.420.40">
    <property type="match status" value="2"/>
</dbReference>
<dbReference type="InterPro" id="IPR043129">
    <property type="entry name" value="ATPase_NBD"/>
</dbReference>
<comment type="caution">
    <text evidence="1">The sequence shown here is derived from an EMBL/GenBank/DDBJ whole genome shotgun (WGS) entry which is preliminary data.</text>
</comment>
<keyword evidence="2" id="KW-1185">Reference proteome</keyword>
<dbReference type="SUPFAM" id="SSF53067">
    <property type="entry name" value="Actin-like ATPase domain"/>
    <property type="match status" value="1"/>
</dbReference>
<dbReference type="AlphaFoldDB" id="A0A328U1I4"/>
<dbReference type="Proteomes" id="UP000249260">
    <property type="component" value="Unassembled WGS sequence"/>
</dbReference>
<reference evidence="1 2" key="1">
    <citation type="submission" date="2018-06" db="EMBL/GenBank/DDBJ databases">
        <title>Paenibacillus montanisoli sp. nov., isolated from mountain area soil.</title>
        <authorList>
            <person name="Wu M."/>
        </authorList>
    </citation>
    <scope>NUCLEOTIDE SEQUENCE [LARGE SCALE GENOMIC DNA]</scope>
    <source>
        <strain evidence="1 2">RA17</strain>
    </source>
</reference>
<evidence type="ECO:0008006" key="3">
    <source>
        <dbReference type="Google" id="ProtNLM"/>
    </source>
</evidence>
<evidence type="ECO:0000313" key="1">
    <source>
        <dbReference type="EMBL" id="RAP74745.1"/>
    </source>
</evidence>